<dbReference type="AlphaFoldDB" id="A0A1S6HN28"/>
<dbReference type="PROSITE" id="PS01124">
    <property type="entry name" value="HTH_ARAC_FAMILY_2"/>
    <property type="match status" value="1"/>
</dbReference>
<dbReference type="RefSeq" id="WP_077752161.1">
    <property type="nucleotide sequence ID" value="NZ_CP014782.1"/>
</dbReference>
<dbReference type="InterPro" id="IPR009057">
    <property type="entry name" value="Homeodomain-like_sf"/>
</dbReference>
<keyword evidence="3" id="KW-0804">Transcription</keyword>
<dbReference type="InterPro" id="IPR018060">
    <property type="entry name" value="HTH_AraC"/>
</dbReference>
<dbReference type="GO" id="GO:0043565">
    <property type="term" value="F:sequence-specific DNA binding"/>
    <property type="evidence" value="ECO:0007669"/>
    <property type="project" value="InterPro"/>
</dbReference>
<proteinExistence type="predicted"/>
<protein>
    <submittedName>
        <fullName evidence="5">Transcriptional regulator, AraC family</fullName>
    </submittedName>
</protein>
<dbReference type="GO" id="GO:0003700">
    <property type="term" value="F:DNA-binding transcription factor activity"/>
    <property type="evidence" value="ECO:0007669"/>
    <property type="project" value="InterPro"/>
</dbReference>
<dbReference type="SUPFAM" id="SSF46689">
    <property type="entry name" value="Homeodomain-like"/>
    <property type="match status" value="2"/>
</dbReference>
<dbReference type="OrthoDB" id="6397815at2"/>
<evidence type="ECO:0000259" key="4">
    <source>
        <dbReference type="PROSITE" id="PS01124"/>
    </source>
</evidence>
<dbReference type="EMBL" id="CP014782">
    <property type="protein sequence ID" value="AQS36926.1"/>
    <property type="molecule type" value="Genomic_DNA"/>
</dbReference>
<reference evidence="5 6" key="1">
    <citation type="submission" date="2016-03" db="EMBL/GenBank/DDBJ databases">
        <title>Complete genome sequence of Shewanella psychrophila WP2, a deep sea bacterium isolated from west Pacific sediment.</title>
        <authorList>
            <person name="Xu G."/>
            <person name="Jian H."/>
        </authorList>
    </citation>
    <scope>NUCLEOTIDE SEQUENCE [LARGE SCALE GENOMIC DNA]</scope>
    <source>
        <strain evidence="5 6">WP2</strain>
    </source>
</reference>
<feature type="domain" description="HTH araC/xylS-type" evidence="4">
    <location>
        <begin position="212"/>
        <end position="310"/>
    </location>
</feature>
<evidence type="ECO:0000313" key="5">
    <source>
        <dbReference type="EMBL" id="AQS36926.1"/>
    </source>
</evidence>
<keyword evidence="2" id="KW-0238">DNA-binding</keyword>
<dbReference type="PANTHER" id="PTHR47893:SF1">
    <property type="entry name" value="REGULATORY PROTEIN PCHR"/>
    <property type="match status" value="1"/>
</dbReference>
<keyword evidence="6" id="KW-1185">Reference proteome</keyword>
<dbReference type="Pfam" id="PF12833">
    <property type="entry name" value="HTH_18"/>
    <property type="match status" value="1"/>
</dbReference>
<dbReference type="Proteomes" id="UP000189545">
    <property type="component" value="Chromosome"/>
</dbReference>
<dbReference type="KEGG" id="spsw:Sps_01762"/>
<dbReference type="Gene3D" id="1.10.10.60">
    <property type="entry name" value="Homeodomain-like"/>
    <property type="match status" value="1"/>
</dbReference>
<evidence type="ECO:0000313" key="6">
    <source>
        <dbReference type="Proteomes" id="UP000189545"/>
    </source>
</evidence>
<gene>
    <name evidence="5" type="ORF">Sps_01762</name>
</gene>
<dbReference type="PRINTS" id="PR00032">
    <property type="entry name" value="HTHARAC"/>
</dbReference>
<evidence type="ECO:0000256" key="1">
    <source>
        <dbReference type="ARBA" id="ARBA00023015"/>
    </source>
</evidence>
<dbReference type="InterPro" id="IPR020449">
    <property type="entry name" value="Tscrpt_reg_AraC-type_HTH"/>
</dbReference>
<keyword evidence="1" id="KW-0805">Transcription regulation</keyword>
<sequence length="318" mass="36233">MAYYTLPFNLDLMEESIQTNGNMVFEHTNCEFSLRCNRLNKEVTLSLFKGNFYAPTQLDTPDKTEYDAITIMLNLGNAVYYQIDSLNSPKIFPSHSIALCYSNTRTGLCRYQPQASLLFALQIPRSLLLEYIDIMQIGEKTKRRLERREPFIIMKPANAPLCRIASKLSEPMSQSNASIHQHLSYSFISDVTRYLLENNGRSHRIDSSEGLEKAIAILDKEFMLPPTITQLSRRVGTNETSLKQWFRKEFNTTIHQYVIQQRMTKAVELLSVGAFPICHVAQEVGYSNPGHFAAAFKKELGCKPSGYLSSNQNQHALP</sequence>
<dbReference type="PANTHER" id="PTHR47893">
    <property type="entry name" value="REGULATORY PROTEIN PCHR"/>
    <property type="match status" value="1"/>
</dbReference>
<dbReference type="STRING" id="225848.Sps_01762"/>
<evidence type="ECO:0000256" key="3">
    <source>
        <dbReference type="ARBA" id="ARBA00023163"/>
    </source>
</evidence>
<organism evidence="5 6">
    <name type="scientific">Shewanella psychrophila</name>
    <dbReference type="NCBI Taxonomy" id="225848"/>
    <lineage>
        <taxon>Bacteria</taxon>
        <taxon>Pseudomonadati</taxon>
        <taxon>Pseudomonadota</taxon>
        <taxon>Gammaproteobacteria</taxon>
        <taxon>Alteromonadales</taxon>
        <taxon>Shewanellaceae</taxon>
        <taxon>Shewanella</taxon>
    </lineage>
</organism>
<dbReference type="InterPro" id="IPR053142">
    <property type="entry name" value="PchR_regulatory_protein"/>
</dbReference>
<accession>A0A1S6HN28</accession>
<dbReference type="SMART" id="SM00342">
    <property type="entry name" value="HTH_ARAC"/>
    <property type="match status" value="1"/>
</dbReference>
<name>A0A1S6HN28_9GAMM</name>
<evidence type="ECO:0000256" key="2">
    <source>
        <dbReference type="ARBA" id="ARBA00023125"/>
    </source>
</evidence>